<evidence type="ECO:0000313" key="2">
    <source>
        <dbReference type="Proteomes" id="UP000050761"/>
    </source>
</evidence>
<keyword evidence="2" id="KW-1185">Reference proteome</keyword>
<dbReference type="EMBL" id="UZAH01032361">
    <property type="protein sequence ID" value="VDP21321.1"/>
    <property type="molecule type" value="Genomic_DNA"/>
</dbReference>
<evidence type="ECO:0000313" key="1">
    <source>
        <dbReference type="EMBL" id="VDP21321.1"/>
    </source>
</evidence>
<proteinExistence type="predicted"/>
<dbReference type="WBParaSite" id="HPBE_0002068201-mRNA-1">
    <property type="protein sequence ID" value="HPBE_0002068201-mRNA-1"/>
    <property type="gene ID" value="HPBE_0002068201"/>
</dbReference>
<reference evidence="3" key="2">
    <citation type="submission" date="2019-09" db="UniProtKB">
        <authorList>
            <consortium name="WormBaseParasite"/>
        </authorList>
    </citation>
    <scope>IDENTIFICATION</scope>
</reference>
<organism evidence="2 3">
    <name type="scientific">Heligmosomoides polygyrus</name>
    <name type="common">Parasitic roundworm</name>
    <dbReference type="NCBI Taxonomy" id="6339"/>
    <lineage>
        <taxon>Eukaryota</taxon>
        <taxon>Metazoa</taxon>
        <taxon>Ecdysozoa</taxon>
        <taxon>Nematoda</taxon>
        <taxon>Chromadorea</taxon>
        <taxon>Rhabditida</taxon>
        <taxon>Rhabditina</taxon>
        <taxon>Rhabditomorpha</taxon>
        <taxon>Strongyloidea</taxon>
        <taxon>Heligmosomidae</taxon>
        <taxon>Heligmosomoides</taxon>
    </lineage>
</organism>
<evidence type="ECO:0000313" key="3">
    <source>
        <dbReference type="WBParaSite" id="HPBE_0002068201-mRNA-1"/>
    </source>
</evidence>
<dbReference type="Proteomes" id="UP000050761">
    <property type="component" value="Unassembled WGS sequence"/>
</dbReference>
<reference evidence="1 2" key="1">
    <citation type="submission" date="2018-11" db="EMBL/GenBank/DDBJ databases">
        <authorList>
            <consortium name="Pathogen Informatics"/>
        </authorList>
    </citation>
    <scope>NUCLEOTIDE SEQUENCE [LARGE SCALE GENOMIC DNA]</scope>
</reference>
<protein>
    <submittedName>
        <fullName evidence="3">Ribosomal_L30_N domain-containing protein</fullName>
    </submittedName>
</protein>
<dbReference type="OrthoDB" id="5837974at2759"/>
<sequence>MAPVEAPARTPPVAIHLAPRLLTIRRKKMKKHKRRKRFDRDFFKYQKYHKEKKLRAEREFVKRMKAHLAELESFKPEEYVEETIAA</sequence>
<accession>A0A183GED2</accession>
<dbReference type="AlphaFoldDB" id="A0A183GED2"/>
<accession>A0A3P8BH06</accession>
<gene>
    <name evidence="1" type="ORF">HPBE_LOCUS20681</name>
</gene>
<name>A0A183GED2_HELPZ</name>